<dbReference type="EMBL" id="JAWDIP010000003">
    <property type="protein sequence ID" value="MDY0394653.1"/>
    <property type="molecule type" value="Genomic_DNA"/>
</dbReference>
<accession>A0ABU5C5P8</accession>
<evidence type="ECO:0000313" key="3">
    <source>
        <dbReference type="Proteomes" id="UP001281447"/>
    </source>
</evidence>
<dbReference type="InterPro" id="IPR057238">
    <property type="entry name" value="DUF7916"/>
</dbReference>
<evidence type="ECO:0000259" key="1">
    <source>
        <dbReference type="Pfam" id="PF25509"/>
    </source>
</evidence>
<protein>
    <submittedName>
        <fullName evidence="2">Haloacid dehalogenase-like hydrolase</fullName>
    </submittedName>
</protein>
<dbReference type="InterPro" id="IPR011060">
    <property type="entry name" value="RibuloseP-bd_barrel"/>
</dbReference>
<feature type="domain" description="DUF7916" evidence="1">
    <location>
        <begin position="6"/>
        <end position="303"/>
    </location>
</feature>
<evidence type="ECO:0000313" key="2">
    <source>
        <dbReference type="EMBL" id="MDY0394653.1"/>
    </source>
</evidence>
<name>A0ABU5C5P8_9BACI</name>
<keyword evidence="3" id="KW-1185">Reference proteome</keyword>
<dbReference type="Pfam" id="PF25509">
    <property type="entry name" value="DUF7916"/>
    <property type="match status" value="1"/>
</dbReference>
<comment type="caution">
    <text evidence="2">The sequence shown here is derived from an EMBL/GenBank/DDBJ whole genome shotgun (WGS) entry which is preliminary data.</text>
</comment>
<dbReference type="RefSeq" id="WP_390354362.1">
    <property type="nucleotide sequence ID" value="NZ_JBHUIZ010000005.1"/>
</dbReference>
<reference evidence="2 3" key="1">
    <citation type="submission" date="2023-10" db="EMBL/GenBank/DDBJ databases">
        <title>Virgibacillus halophilus 5B73C genome.</title>
        <authorList>
            <person name="Miliotis G."/>
            <person name="Sengupta P."/>
            <person name="Hameed A."/>
            <person name="Chuvochina M."/>
            <person name="Mcdonagh F."/>
            <person name="Simpson A.C."/>
            <person name="Singh N.K."/>
            <person name="Rekha P.D."/>
            <person name="Raman K."/>
            <person name="Hugenholtz P."/>
            <person name="Venkateswaran K."/>
        </authorList>
    </citation>
    <scope>NUCLEOTIDE SEQUENCE [LARGE SCALE GENOMIC DNA]</scope>
    <source>
        <strain evidence="2 3">5B73C</strain>
    </source>
</reference>
<dbReference type="Proteomes" id="UP001281447">
    <property type="component" value="Unassembled WGS sequence"/>
</dbReference>
<dbReference type="SUPFAM" id="SSF51366">
    <property type="entry name" value="Ribulose-phoshate binding barrel"/>
    <property type="match status" value="1"/>
</dbReference>
<proteinExistence type="predicted"/>
<organism evidence="2 3">
    <name type="scientific">Tigheibacillus halophilus</name>
    <dbReference type="NCBI Taxonomy" id="361280"/>
    <lineage>
        <taxon>Bacteria</taxon>
        <taxon>Bacillati</taxon>
        <taxon>Bacillota</taxon>
        <taxon>Bacilli</taxon>
        <taxon>Bacillales</taxon>
        <taxon>Bacillaceae</taxon>
        <taxon>Tigheibacillus</taxon>
    </lineage>
</organism>
<sequence length="303" mass="33148">MAERLLSATASQISKMNKLELKQSIKASEGRIIMAENMVIYKPLVDQITSAEIHAGFSADMLLMNFFDLNRPFVNGLETTDDNLFEIKPNEDTIRILKKMTGRVIGLNLEPVDKDANMLEERKDISDGRIATAENFVKANDMGFDFVCITGNPRTGVDNKSILNAIKLAKENFGGLIIAGKMHSAGVDEPIIDLQTVDAFIETGADIILVPSVGTIPEHDDETQKEIVKEAHSKGALVMSSIGTSQESSSAHTLEDIGLRNKICGVDIQHIGDCSSPETIYALSVAIRGTRHTFNRMSLSVNR</sequence>
<gene>
    <name evidence="2" type="ORF">RWE15_09575</name>
</gene>